<comment type="caution">
    <text evidence="2">The sequence shown here is derived from an EMBL/GenBank/DDBJ whole genome shotgun (WGS) entry which is preliminary data.</text>
</comment>
<dbReference type="Pfam" id="PF01323">
    <property type="entry name" value="DSBA"/>
    <property type="match status" value="1"/>
</dbReference>
<dbReference type="SUPFAM" id="SSF52833">
    <property type="entry name" value="Thioredoxin-like"/>
    <property type="match status" value="1"/>
</dbReference>
<reference evidence="2 3" key="1">
    <citation type="journal article" date="2011" name="J. Bacteriol.">
        <title>Genome sequence of strain IMCC3088, a proteorhodopsin-containing marine bacterium belonging to the OM60/NOR5 clade.</title>
        <authorList>
            <person name="Jang Y."/>
            <person name="Oh H.M."/>
            <person name="Kang I."/>
            <person name="Lee K."/>
            <person name="Yang S.J."/>
            <person name="Cho J.C."/>
        </authorList>
    </citation>
    <scope>NUCLEOTIDE SEQUENCE [LARGE SCALE GENOMIC DNA]</scope>
    <source>
        <strain evidence="2 3">IMCC3088</strain>
    </source>
</reference>
<dbReference type="InterPro" id="IPR001853">
    <property type="entry name" value="DSBA-like_thioredoxin_dom"/>
</dbReference>
<organism evidence="2 3">
    <name type="scientific">Aequoribacter fuscus</name>
    <dbReference type="NCBI Taxonomy" id="2518989"/>
    <lineage>
        <taxon>Bacteria</taxon>
        <taxon>Pseudomonadati</taxon>
        <taxon>Pseudomonadota</taxon>
        <taxon>Gammaproteobacteria</taxon>
        <taxon>Cellvibrionales</taxon>
        <taxon>Halieaceae</taxon>
        <taxon>Aequoribacter</taxon>
    </lineage>
</organism>
<sequence length="386" mass="42737">MDDPYSHLLLQALKLVQANTSARFTAHLTRGVSGNNNPEPELLIALSRTDAAFIAPGYRLQFEAGDYVPSDTAIKAASVRASALVKDGALPIDELIDLGNALWSGALETADYKADALSAAEAAINEGSKYQQELGHYAGAMLHYEGEWYWGVDRLYHLEQRLQALGVYGDILFPRASTLPEQTLSHGYRLECYPSLRSPYSAICFDAVCALADRAGVELVLKPVLPMVMRGVTLTRTKGAYIMSDCAREAKTLSKVGFGNFYDPIGEGVIRGFSIYPLAIQQGLQREYLKSFMDGAFCEGINSLSNRGLKKICERAGLQWKEARTYLDKPGWGDALEQNRQDMYSWGSWGVPSFRLISPEGQVIAQAWGQDRLWRFAQIIDQIENT</sequence>
<accession>F3L5J0</accession>
<dbReference type="eggNOG" id="COG3917">
    <property type="taxonomic scope" value="Bacteria"/>
</dbReference>
<evidence type="ECO:0000313" key="2">
    <source>
        <dbReference type="EMBL" id="EGG28412.1"/>
    </source>
</evidence>
<dbReference type="STRING" id="2518989.IMCC3088_153"/>
<feature type="domain" description="DSBA-like thioredoxin" evidence="1">
    <location>
        <begin position="190"/>
        <end position="380"/>
    </location>
</feature>
<keyword evidence="3" id="KW-1185">Reference proteome</keyword>
<dbReference type="EMBL" id="AEIG01000113">
    <property type="protein sequence ID" value="EGG28412.1"/>
    <property type="molecule type" value="Genomic_DNA"/>
</dbReference>
<proteinExistence type="predicted"/>
<evidence type="ECO:0000313" key="3">
    <source>
        <dbReference type="Proteomes" id="UP000005615"/>
    </source>
</evidence>
<dbReference type="AlphaFoldDB" id="F3L5J0"/>
<protein>
    <submittedName>
        <fullName evidence="2">2-hydroxychromene-2-carboxylate isomerase, putative</fullName>
    </submittedName>
</protein>
<dbReference type="Proteomes" id="UP000005615">
    <property type="component" value="Unassembled WGS sequence"/>
</dbReference>
<dbReference type="GO" id="GO:0016491">
    <property type="term" value="F:oxidoreductase activity"/>
    <property type="evidence" value="ECO:0007669"/>
    <property type="project" value="InterPro"/>
</dbReference>
<keyword evidence="2" id="KW-0413">Isomerase</keyword>
<evidence type="ECO:0000259" key="1">
    <source>
        <dbReference type="Pfam" id="PF01323"/>
    </source>
</evidence>
<dbReference type="InterPro" id="IPR036249">
    <property type="entry name" value="Thioredoxin-like_sf"/>
</dbReference>
<name>F3L5J0_9GAMM</name>
<dbReference type="GO" id="GO:0016853">
    <property type="term" value="F:isomerase activity"/>
    <property type="evidence" value="ECO:0007669"/>
    <property type="project" value="UniProtKB-KW"/>
</dbReference>
<gene>
    <name evidence="2" type="ORF">IMCC3088_153</name>
</gene>
<dbReference type="Gene3D" id="3.40.30.10">
    <property type="entry name" value="Glutaredoxin"/>
    <property type="match status" value="1"/>
</dbReference>